<name>A0ABV5U433_9PSEU</name>
<protein>
    <recommendedName>
        <fullName evidence="4">DUF222 domain-containing protein</fullName>
    </recommendedName>
</protein>
<dbReference type="EMBL" id="JBHMBK010000012">
    <property type="protein sequence ID" value="MFB9686152.1"/>
    <property type="molecule type" value="Genomic_DNA"/>
</dbReference>
<evidence type="ECO:0008006" key="4">
    <source>
        <dbReference type="Google" id="ProtNLM"/>
    </source>
</evidence>
<feature type="region of interest" description="Disordered" evidence="1">
    <location>
        <begin position="272"/>
        <end position="314"/>
    </location>
</feature>
<dbReference type="Proteomes" id="UP001589535">
    <property type="component" value="Unassembled WGS sequence"/>
</dbReference>
<feature type="compositionally biased region" description="Low complexity" evidence="1">
    <location>
        <begin position="280"/>
        <end position="300"/>
    </location>
</feature>
<evidence type="ECO:0000256" key="1">
    <source>
        <dbReference type="SAM" id="MobiDB-lite"/>
    </source>
</evidence>
<proteinExistence type="predicted"/>
<gene>
    <name evidence="2" type="ORF">ACFFTO_18300</name>
</gene>
<keyword evidence="3" id="KW-1185">Reference proteome</keyword>
<evidence type="ECO:0000313" key="3">
    <source>
        <dbReference type="Proteomes" id="UP001589535"/>
    </source>
</evidence>
<organism evidence="2 3">
    <name type="scientific">Amycolatopsis plumensis</name>
    <dbReference type="NCBI Taxonomy" id="236508"/>
    <lineage>
        <taxon>Bacteria</taxon>
        <taxon>Bacillati</taxon>
        <taxon>Actinomycetota</taxon>
        <taxon>Actinomycetes</taxon>
        <taxon>Pseudonocardiales</taxon>
        <taxon>Pseudonocardiaceae</taxon>
        <taxon>Amycolatopsis</taxon>
    </lineage>
</organism>
<comment type="caution">
    <text evidence="2">The sequence shown here is derived from an EMBL/GenBank/DDBJ whole genome shotgun (WGS) entry which is preliminary data.</text>
</comment>
<accession>A0ABV5U433</accession>
<sequence>MQGNRDRKPESRTHPTRKGRIIMISAIHREGIERAVQALQAQPPRERTALTELRKMFTDSGENPPAILAACATLLNTDAAISGDVLAAVRAAHAEWDSYGETERELFNRCVYSSESRRNVAVSEVNDVTVLLRSQPPRIAEALNGLRWLNAATGGTQQHVFTACATLLKNPSATHPAIVEAIQTAHRLWPSLAEDLRTLLMTCVYASKARAEHARRRTAARQQAATAGAAEPHRCGSCDGNLADTPELPYCSDACRREAESAQRPMLGEHTATEGPAEHATTADVTEPAPVPAPAAEVTPKVNRKRPAKAGHEPIEKKAASRYVVGGIEAQYDQQWRQIQQAIPTAGFVRKDERGVDLYEQERQRHSDLDDSSDAASDLTGYAVSDEHYERLALLPVAPGALCVACHLERSVFEQRSESTDRRCEACRDRDMPSLSALRLSRELAAVA</sequence>
<evidence type="ECO:0000313" key="2">
    <source>
        <dbReference type="EMBL" id="MFB9686152.1"/>
    </source>
</evidence>
<reference evidence="2 3" key="1">
    <citation type="submission" date="2024-09" db="EMBL/GenBank/DDBJ databases">
        <authorList>
            <person name="Sun Q."/>
            <person name="Mori K."/>
        </authorList>
    </citation>
    <scope>NUCLEOTIDE SEQUENCE [LARGE SCALE GENOMIC DNA]</scope>
    <source>
        <strain evidence="2 3">JCM 13852</strain>
    </source>
</reference>